<evidence type="ECO:0000313" key="15">
    <source>
        <dbReference type="EnsemblMetazoa" id="XP_019758184.1"/>
    </source>
</evidence>
<keyword evidence="9 13" id="KW-0472">Membrane</keyword>
<evidence type="ECO:0000256" key="12">
    <source>
        <dbReference type="PROSITE-ProRule" id="PRU00803"/>
    </source>
</evidence>
<keyword evidence="11" id="KW-0325">Glycoprotein</keyword>
<evidence type="ECO:0000256" key="8">
    <source>
        <dbReference type="ARBA" id="ARBA00023037"/>
    </source>
</evidence>
<sequence>MNLKLRCGLFFAYLSFQSSQVNGYSFNVEDVIVISNDFVKNTYFSYSLLLQVGDGVSLIVGAPKNVANPDAGGDVYNCAIKEDSSFCTQYPFGRSLNSTVPNGNFLAMSMDGDSHQHGPVVICAPRTRSPDTKPMSYFTRGYCLYMKNSSLIYENPAVIAPTNAISLGADLSRDLAGKLYYNLAFAMAGFDVFFASPERIILGSPGVKKFSGAIMSYSVYENKIIGLFPKRAMRSSDEDTYFGYSTIMAHFIPQEAWYVAGAPRANDLKGKVTIFSQDINASEESRVVASFEGEEPGAYFGSTLLAVDVSNDQIVDLLIGAPTAAGKTWDEGSVYFYKGTSAKSFLRGRKLTGLAKIGGRFGSAMAAVGDFDLDGFNDVAIAAPYEDDGAGAVYIYRGSTEGLTNHFSQRISPSDFHMDVVNVKGFGMGLSKGNDIDRNGHNDIAIGAYKSDQAFILKSFSIIDYQAQLYPDIASISNETDSFKLNFCILYTERSAQINRNQMEFQIVIDLDYRSVVDTVSRTVTASSKVRTCTEFHVELKKIMNISPFTSVLSIETSTKGVIAHGEKTLNSIVPYSHGCGDDNICNTFLTLQLKASSNTLVLGLNKEISLDVKVQNDGEPAYQCSVKLHGSDELLLRNAKDCTKNDDHYTCPFNEYMMLVGSIQKTFIFDVLEITPDVAHLDFKGEVACLGVNDPTSKTETELQIPIVLHSVPYIIGKSVPESAELSLKSHSENVEVLHQFSLEKHGPSPLRIDVDLFIPVDQYNGINIFNVTSIHGATDNIGIDCMPSAAKEILTLQVPQDLPIAVNRTFLISCGSDYGCIRYSCKGEFLYQTAELAIFEIRTLVDMDSLALKYKSFLTKKDIIAYVPVAHQATESGGVAAWGVFLFFAHSPAPVPLWVFLLGPIIASLLLVLISFGLYKCHFFERNYKAKLEQEKEQQTLIVSDSDTQSQSIDDDIVLRNNDFANM</sequence>
<accession>A0AAR5PAT1</accession>
<dbReference type="SUPFAM" id="SSF69318">
    <property type="entry name" value="Integrin alpha N-terminal domain"/>
    <property type="match status" value="1"/>
</dbReference>
<evidence type="ECO:0000256" key="6">
    <source>
        <dbReference type="ARBA" id="ARBA00022889"/>
    </source>
</evidence>
<feature type="repeat" description="FG-GAP" evidence="12">
    <location>
        <begin position="347"/>
        <end position="405"/>
    </location>
</feature>
<dbReference type="InterPro" id="IPR048285">
    <property type="entry name" value="Integrin_alpha_Ig-like_2"/>
</dbReference>
<dbReference type="GO" id="GO:0005178">
    <property type="term" value="F:integrin binding"/>
    <property type="evidence" value="ECO:0007669"/>
    <property type="project" value="TreeGrafter"/>
</dbReference>
<dbReference type="Gene3D" id="2.60.40.1510">
    <property type="entry name" value="ntegrin, alpha v. Chain A, domain 3"/>
    <property type="match status" value="1"/>
</dbReference>
<keyword evidence="10 13" id="KW-0675">Receptor</keyword>
<evidence type="ECO:0000256" key="9">
    <source>
        <dbReference type="ARBA" id="ARBA00023136"/>
    </source>
</evidence>
<evidence type="ECO:0000256" key="1">
    <source>
        <dbReference type="ARBA" id="ARBA00004479"/>
    </source>
</evidence>
<dbReference type="InterPro" id="IPR028994">
    <property type="entry name" value="Integrin_alpha_N"/>
</dbReference>
<proteinExistence type="inferred from homology"/>
<evidence type="ECO:0000259" key="14">
    <source>
        <dbReference type="Pfam" id="PF20805"/>
    </source>
</evidence>
<dbReference type="Proteomes" id="UP000019118">
    <property type="component" value="Unassembled WGS sequence"/>
</dbReference>
<evidence type="ECO:0000313" key="16">
    <source>
        <dbReference type="Proteomes" id="UP000019118"/>
    </source>
</evidence>
<feature type="transmembrane region" description="Helical" evidence="13">
    <location>
        <begin position="899"/>
        <end position="921"/>
    </location>
</feature>
<name>A0AAR5PAT1_DENPD</name>
<keyword evidence="5" id="KW-0677">Repeat</keyword>
<keyword evidence="7 13" id="KW-1133">Transmembrane helix</keyword>
<feature type="repeat" description="FG-GAP" evidence="12">
    <location>
        <begin position="285"/>
        <end position="346"/>
    </location>
</feature>
<keyword evidence="16" id="KW-1185">Reference proteome</keyword>
<keyword evidence="6 13" id="KW-0130">Cell adhesion</keyword>
<dbReference type="Pfam" id="PF01839">
    <property type="entry name" value="FG-GAP"/>
    <property type="match status" value="1"/>
</dbReference>
<evidence type="ECO:0000256" key="4">
    <source>
        <dbReference type="ARBA" id="ARBA00022729"/>
    </source>
</evidence>
<evidence type="ECO:0000256" key="3">
    <source>
        <dbReference type="ARBA" id="ARBA00022692"/>
    </source>
</evidence>
<feature type="signal peptide" evidence="13">
    <location>
        <begin position="1"/>
        <end position="23"/>
    </location>
</feature>
<dbReference type="KEGG" id="dpa:109536424"/>
<reference evidence="15" key="2">
    <citation type="submission" date="2024-08" db="UniProtKB">
        <authorList>
            <consortium name="EnsemblMetazoa"/>
        </authorList>
    </citation>
    <scope>IDENTIFICATION</scope>
</reference>
<dbReference type="GeneID" id="109536424"/>
<keyword evidence="4 13" id="KW-0732">Signal</keyword>
<feature type="chain" id="PRO_5043087800" description="Integrin alpha second immunoglobulin-like domain-containing protein" evidence="13">
    <location>
        <begin position="24"/>
        <end position="969"/>
    </location>
</feature>
<organism evidence="15 16">
    <name type="scientific">Dendroctonus ponderosae</name>
    <name type="common">Mountain pine beetle</name>
    <dbReference type="NCBI Taxonomy" id="77166"/>
    <lineage>
        <taxon>Eukaryota</taxon>
        <taxon>Metazoa</taxon>
        <taxon>Ecdysozoa</taxon>
        <taxon>Arthropoda</taxon>
        <taxon>Hexapoda</taxon>
        <taxon>Insecta</taxon>
        <taxon>Pterygota</taxon>
        <taxon>Neoptera</taxon>
        <taxon>Endopterygota</taxon>
        <taxon>Coleoptera</taxon>
        <taxon>Polyphaga</taxon>
        <taxon>Cucujiformia</taxon>
        <taxon>Curculionidae</taxon>
        <taxon>Scolytinae</taxon>
        <taxon>Dendroctonus</taxon>
    </lineage>
</organism>
<comment type="similarity">
    <text evidence="2 13">Belongs to the integrin alpha chain family.</text>
</comment>
<keyword evidence="3 13" id="KW-0812">Transmembrane</keyword>
<dbReference type="InterPro" id="IPR032695">
    <property type="entry name" value="Integrin_dom_sf"/>
</dbReference>
<dbReference type="GO" id="GO:0007160">
    <property type="term" value="P:cell-matrix adhesion"/>
    <property type="evidence" value="ECO:0007669"/>
    <property type="project" value="TreeGrafter"/>
</dbReference>
<evidence type="ECO:0000256" key="2">
    <source>
        <dbReference type="ARBA" id="ARBA00008054"/>
    </source>
</evidence>
<dbReference type="PANTHER" id="PTHR23220">
    <property type="entry name" value="INTEGRIN ALPHA"/>
    <property type="match status" value="1"/>
</dbReference>
<comment type="subcellular location">
    <subcellularLocation>
        <location evidence="1 13">Membrane</location>
        <topology evidence="1 13">Single-pass type I membrane protein</topology>
    </subcellularLocation>
</comment>
<dbReference type="Gene3D" id="2.130.10.130">
    <property type="entry name" value="Integrin alpha, N-terminal"/>
    <property type="match status" value="1"/>
</dbReference>
<dbReference type="SUPFAM" id="SSF69179">
    <property type="entry name" value="Integrin domains"/>
    <property type="match status" value="1"/>
</dbReference>
<dbReference type="InterPro" id="IPR000413">
    <property type="entry name" value="Integrin_alpha"/>
</dbReference>
<dbReference type="InterPro" id="IPR013517">
    <property type="entry name" value="FG-GAP"/>
</dbReference>
<dbReference type="SMART" id="SM00191">
    <property type="entry name" value="Int_alpha"/>
    <property type="match status" value="5"/>
</dbReference>
<dbReference type="EnsemblMetazoa" id="XM_019902625.1">
    <property type="protein sequence ID" value="XP_019758184.1"/>
    <property type="gene ID" value="LOC109536424"/>
</dbReference>
<dbReference type="GO" id="GO:0033627">
    <property type="term" value="P:cell adhesion mediated by integrin"/>
    <property type="evidence" value="ECO:0007669"/>
    <property type="project" value="TreeGrafter"/>
</dbReference>
<dbReference type="PROSITE" id="PS51470">
    <property type="entry name" value="FG_GAP"/>
    <property type="match status" value="2"/>
</dbReference>
<evidence type="ECO:0000256" key="7">
    <source>
        <dbReference type="ARBA" id="ARBA00022989"/>
    </source>
</evidence>
<evidence type="ECO:0000256" key="13">
    <source>
        <dbReference type="RuleBase" id="RU003762"/>
    </source>
</evidence>
<feature type="domain" description="Integrin alpha second immunoglobulin-like" evidence="14">
    <location>
        <begin position="580"/>
        <end position="706"/>
    </location>
</feature>
<reference evidence="16" key="1">
    <citation type="journal article" date="2013" name="Genome Biol.">
        <title>Draft genome of the mountain pine beetle, Dendroctonus ponderosae Hopkins, a major forest pest.</title>
        <authorList>
            <person name="Keeling C.I."/>
            <person name="Yuen M.M."/>
            <person name="Liao N.Y."/>
            <person name="Docking T.R."/>
            <person name="Chan S.K."/>
            <person name="Taylor G.A."/>
            <person name="Palmquist D.L."/>
            <person name="Jackman S.D."/>
            <person name="Nguyen A."/>
            <person name="Li M."/>
            <person name="Henderson H."/>
            <person name="Janes J.K."/>
            <person name="Zhao Y."/>
            <person name="Pandoh P."/>
            <person name="Moore R."/>
            <person name="Sperling F.A."/>
            <person name="Huber D.P."/>
            <person name="Birol I."/>
            <person name="Jones S.J."/>
            <person name="Bohlmann J."/>
        </authorList>
    </citation>
    <scope>NUCLEOTIDE SEQUENCE</scope>
</reference>
<protein>
    <recommendedName>
        <fullName evidence="14">Integrin alpha second immunoglobulin-like domain-containing protein</fullName>
    </recommendedName>
</protein>
<keyword evidence="8 13" id="KW-0401">Integrin</keyword>
<dbReference type="GO" id="GO:0009897">
    <property type="term" value="C:external side of plasma membrane"/>
    <property type="evidence" value="ECO:0007669"/>
    <property type="project" value="TreeGrafter"/>
</dbReference>
<dbReference type="PANTHER" id="PTHR23220:SF83">
    <property type="entry name" value="INTEGRIN ALPHA-PS3-RELATED"/>
    <property type="match status" value="1"/>
</dbReference>
<dbReference type="GO" id="GO:0007229">
    <property type="term" value="P:integrin-mediated signaling pathway"/>
    <property type="evidence" value="ECO:0007669"/>
    <property type="project" value="UniProtKB-KW"/>
</dbReference>
<dbReference type="PRINTS" id="PR01185">
    <property type="entry name" value="INTEGRINA"/>
</dbReference>
<evidence type="ECO:0000256" key="11">
    <source>
        <dbReference type="ARBA" id="ARBA00023180"/>
    </source>
</evidence>
<dbReference type="Gene3D" id="1.20.5.930">
    <property type="entry name" value="Bicelle-embedded integrin alpha(iib) transmembrane segment"/>
    <property type="match status" value="1"/>
</dbReference>
<dbReference type="Pfam" id="PF20805">
    <property type="entry name" value="Integrin_A_Ig_2"/>
    <property type="match status" value="1"/>
</dbReference>
<dbReference type="GO" id="GO:0008305">
    <property type="term" value="C:integrin complex"/>
    <property type="evidence" value="ECO:0007669"/>
    <property type="project" value="InterPro"/>
</dbReference>
<dbReference type="GO" id="GO:0007157">
    <property type="term" value="P:heterophilic cell-cell adhesion via plasma membrane cell adhesion molecules"/>
    <property type="evidence" value="ECO:0007669"/>
    <property type="project" value="UniProtKB-ARBA"/>
</dbReference>
<dbReference type="InterPro" id="IPR013519">
    <property type="entry name" value="Int_alpha_beta-p"/>
</dbReference>
<evidence type="ECO:0000256" key="10">
    <source>
        <dbReference type="ARBA" id="ARBA00023170"/>
    </source>
</evidence>
<dbReference type="AlphaFoldDB" id="A0AAR5PAT1"/>
<evidence type="ECO:0000256" key="5">
    <source>
        <dbReference type="ARBA" id="ARBA00022737"/>
    </source>
</evidence>